<dbReference type="HOGENOM" id="CLU_049944_3_1_2"/>
<evidence type="ECO:0000256" key="14">
    <source>
        <dbReference type="ARBA" id="ARBA00023264"/>
    </source>
</evidence>
<feature type="transmembrane region" description="Helical" evidence="17">
    <location>
        <begin position="106"/>
        <end position="125"/>
    </location>
</feature>
<dbReference type="InterPro" id="IPR043130">
    <property type="entry name" value="CDP-OH_PTrfase_TM_dom"/>
</dbReference>
<feature type="transmembrane region" description="Helical" evidence="17">
    <location>
        <begin position="159"/>
        <end position="186"/>
    </location>
</feature>
<proteinExistence type="inferred from homology"/>
<evidence type="ECO:0000256" key="2">
    <source>
        <dbReference type="ARBA" id="ARBA00004141"/>
    </source>
</evidence>
<evidence type="ECO:0000256" key="7">
    <source>
        <dbReference type="ARBA" id="ARBA00022516"/>
    </source>
</evidence>
<evidence type="ECO:0000256" key="6">
    <source>
        <dbReference type="ARBA" id="ARBA00017171"/>
    </source>
</evidence>
<keyword evidence="13" id="KW-0594">Phospholipid biosynthesis</keyword>
<organism evidence="18 19">
    <name type="scientific">Methanocaldococcus infernus (strain DSM 11812 / JCM 15783 / ME)</name>
    <dbReference type="NCBI Taxonomy" id="573063"/>
    <lineage>
        <taxon>Archaea</taxon>
        <taxon>Methanobacteriati</taxon>
        <taxon>Methanobacteriota</taxon>
        <taxon>Methanomada group</taxon>
        <taxon>Methanococci</taxon>
        <taxon>Methanococcales</taxon>
        <taxon>Methanocaldococcaceae</taxon>
        <taxon>Methanocaldococcus</taxon>
    </lineage>
</organism>
<comment type="catalytic activity">
    <reaction evidence="1">
        <text>a CDP-1,2-diacyl-sn-glycerol + L-serine = a 1,2-diacyl-sn-glycero-3-phospho-L-serine + CMP + H(+)</text>
        <dbReference type="Rhea" id="RHEA:16913"/>
        <dbReference type="ChEBI" id="CHEBI:15378"/>
        <dbReference type="ChEBI" id="CHEBI:33384"/>
        <dbReference type="ChEBI" id="CHEBI:57262"/>
        <dbReference type="ChEBI" id="CHEBI:58332"/>
        <dbReference type="ChEBI" id="CHEBI:60377"/>
        <dbReference type="EC" id="2.7.8.8"/>
    </reaction>
</comment>
<feature type="transmembrane region" description="Helical" evidence="17">
    <location>
        <begin position="66"/>
        <end position="94"/>
    </location>
</feature>
<feature type="transmembrane region" description="Helical" evidence="17">
    <location>
        <begin position="7"/>
        <end position="27"/>
    </location>
</feature>
<comment type="similarity">
    <text evidence="4 16">Belongs to the CDP-alcohol phosphatidyltransferase class-I family.</text>
</comment>
<evidence type="ECO:0000256" key="5">
    <source>
        <dbReference type="ARBA" id="ARBA00013174"/>
    </source>
</evidence>
<dbReference type="OrthoDB" id="221913at2157"/>
<evidence type="ECO:0000256" key="13">
    <source>
        <dbReference type="ARBA" id="ARBA00023209"/>
    </source>
</evidence>
<keyword evidence="12 17" id="KW-0472">Membrane</keyword>
<dbReference type="InterPro" id="IPR000462">
    <property type="entry name" value="CDP-OH_P_trans"/>
</dbReference>
<dbReference type="eggNOG" id="arCOG00671">
    <property type="taxonomic scope" value="Archaea"/>
</dbReference>
<feature type="transmembrane region" description="Helical" evidence="17">
    <location>
        <begin position="131"/>
        <end position="147"/>
    </location>
</feature>
<sequence length="192" mass="21633">MEILKIITISDLVTILNLTFGLLAIYFNEPNFIYIAVIFDALDGYVARKTKTVTEFGKELDSLSDIVSFGVATSYFLAKVSIFIAIIYCIAGSLRLARFNIVNSKDFIGLPIPAGSLFIIASLQLFKNPHIIIFLSLLVSYLMVSDIKFKKVRDLRVGLLVFISIILAILNHPEPIFIIILLYIGYSLYRRE</sequence>
<dbReference type="GO" id="GO:0008654">
    <property type="term" value="P:phospholipid biosynthetic process"/>
    <property type="evidence" value="ECO:0007669"/>
    <property type="project" value="UniProtKB-KW"/>
</dbReference>
<comment type="subcellular location">
    <subcellularLocation>
        <location evidence="3">Endomembrane system</location>
    </subcellularLocation>
    <subcellularLocation>
        <location evidence="2">Membrane</location>
        <topology evidence="2">Multi-pass membrane protein</topology>
    </subcellularLocation>
</comment>
<evidence type="ECO:0000256" key="15">
    <source>
        <dbReference type="ARBA" id="ARBA00032361"/>
    </source>
</evidence>
<gene>
    <name evidence="18" type="ordered locus">Metin_0469</name>
</gene>
<evidence type="ECO:0000313" key="19">
    <source>
        <dbReference type="Proteomes" id="UP000002061"/>
    </source>
</evidence>
<dbReference type="EC" id="2.7.8.8" evidence="5"/>
<keyword evidence="9 17" id="KW-0812">Transmembrane</keyword>
<dbReference type="EMBL" id="CP002009">
    <property type="protein sequence ID" value="ADG13139.1"/>
    <property type="molecule type" value="Genomic_DNA"/>
</dbReference>
<evidence type="ECO:0000256" key="17">
    <source>
        <dbReference type="SAM" id="Phobius"/>
    </source>
</evidence>
<dbReference type="Proteomes" id="UP000002061">
    <property type="component" value="Chromosome"/>
</dbReference>
<evidence type="ECO:0000256" key="3">
    <source>
        <dbReference type="ARBA" id="ARBA00004308"/>
    </source>
</evidence>
<accession>D5VRD6</accession>
<dbReference type="KEGG" id="mif:Metin_0469"/>
<dbReference type="GeneID" id="9131474"/>
<protein>
    <recommendedName>
        <fullName evidence="6">CDP-diacylglycerol--serine O-phosphatidyltransferase</fullName>
        <ecNumber evidence="5">2.7.8.8</ecNumber>
    </recommendedName>
    <alternativeName>
        <fullName evidence="15">Phosphatidylserine synthase</fullName>
    </alternativeName>
</protein>
<evidence type="ECO:0000256" key="9">
    <source>
        <dbReference type="ARBA" id="ARBA00022692"/>
    </source>
</evidence>
<dbReference type="STRING" id="573063.Metin_0469"/>
<name>D5VRD6_METIM</name>
<keyword evidence="19" id="KW-1185">Reference proteome</keyword>
<keyword evidence="7" id="KW-0444">Lipid biosynthesis</keyword>
<dbReference type="InterPro" id="IPR048254">
    <property type="entry name" value="CDP_ALCOHOL_P_TRANSF_CS"/>
</dbReference>
<dbReference type="Pfam" id="PF01066">
    <property type="entry name" value="CDP-OH_P_transf"/>
    <property type="match status" value="1"/>
</dbReference>
<dbReference type="GO" id="GO:0012505">
    <property type="term" value="C:endomembrane system"/>
    <property type="evidence" value="ECO:0007669"/>
    <property type="project" value="UniProtKB-SubCell"/>
</dbReference>
<evidence type="ECO:0000256" key="11">
    <source>
        <dbReference type="ARBA" id="ARBA00023098"/>
    </source>
</evidence>
<evidence type="ECO:0000256" key="8">
    <source>
        <dbReference type="ARBA" id="ARBA00022679"/>
    </source>
</evidence>
<evidence type="ECO:0000256" key="1">
    <source>
        <dbReference type="ARBA" id="ARBA00000287"/>
    </source>
</evidence>
<dbReference type="Gene3D" id="1.20.120.1760">
    <property type="match status" value="1"/>
</dbReference>
<evidence type="ECO:0000313" key="18">
    <source>
        <dbReference type="EMBL" id="ADG13139.1"/>
    </source>
</evidence>
<evidence type="ECO:0000256" key="12">
    <source>
        <dbReference type="ARBA" id="ARBA00023136"/>
    </source>
</evidence>
<dbReference type="InterPro" id="IPR004533">
    <property type="entry name" value="CDP-diaglyc--ser_O-PTrfase"/>
</dbReference>
<evidence type="ECO:0000256" key="4">
    <source>
        <dbReference type="ARBA" id="ARBA00010441"/>
    </source>
</evidence>
<dbReference type="NCBIfam" id="TIGR00473">
    <property type="entry name" value="pssA"/>
    <property type="match status" value="1"/>
</dbReference>
<evidence type="ECO:0000256" key="16">
    <source>
        <dbReference type="RuleBase" id="RU003750"/>
    </source>
</evidence>
<evidence type="ECO:0000256" key="10">
    <source>
        <dbReference type="ARBA" id="ARBA00022989"/>
    </source>
</evidence>
<reference evidence="18" key="1">
    <citation type="submission" date="2010-04" db="EMBL/GenBank/DDBJ databases">
        <title>Complete sequence of Methanocaldococcus infernus ME.</title>
        <authorList>
            <consortium name="US DOE Joint Genome Institute"/>
            <person name="Lucas S."/>
            <person name="Copeland A."/>
            <person name="Lapidus A."/>
            <person name="Cheng J.-F."/>
            <person name="Bruce D."/>
            <person name="Goodwin L."/>
            <person name="Pitluck S."/>
            <person name="Munk A.C."/>
            <person name="Detter J.C."/>
            <person name="Han C."/>
            <person name="Tapia R."/>
            <person name="Land M."/>
            <person name="Hauser L."/>
            <person name="Kyrpides N."/>
            <person name="Mikhailova N."/>
            <person name="Sieprawska-Lupa M."/>
            <person name="Whitman W.B."/>
            <person name="Woyke T."/>
        </authorList>
    </citation>
    <scope>NUCLEOTIDE SEQUENCE [LARGE SCALE GENOMIC DNA]</scope>
    <source>
        <strain evidence="18">ME</strain>
    </source>
</reference>
<dbReference type="PROSITE" id="PS00379">
    <property type="entry name" value="CDP_ALCOHOL_P_TRANSF"/>
    <property type="match status" value="1"/>
</dbReference>
<dbReference type="GO" id="GO:0016020">
    <property type="term" value="C:membrane"/>
    <property type="evidence" value="ECO:0007669"/>
    <property type="project" value="UniProtKB-SubCell"/>
</dbReference>
<keyword evidence="11" id="KW-0443">Lipid metabolism</keyword>
<dbReference type="GO" id="GO:0003882">
    <property type="term" value="F:CDP-diacylglycerol-serine O-phosphatidyltransferase activity"/>
    <property type="evidence" value="ECO:0007669"/>
    <property type="project" value="UniProtKB-EC"/>
</dbReference>
<keyword evidence="10 17" id="KW-1133">Transmembrane helix</keyword>
<dbReference type="AlphaFoldDB" id="D5VRD6"/>
<dbReference type="RefSeq" id="WP_013099885.1">
    <property type="nucleotide sequence ID" value="NC_014122.1"/>
</dbReference>
<keyword evidence="8 16" id="KW-0808">Transferase</keyword>
<keyword evidence="14" id="KW-1208">Phospholipid metabolism</keyword>